<accession>A0ABS2BY92</accession>
<dbReference type="RefSeq" id="WP_203584524.1">
    <property type="nucleotide sequence ID" value="NZ_JACOPV010000008.1"/>
</dbReference>
<evidence type="ECO:0000313" key="2">
    <source>
        <dbReference type="Proteomes" id="UP000745663"/>
    </source>
</evidence>
<comment type="caution">
    <text evidence="1">The sequence shown here is derived from an EMBL/GenBank/DDBJ whole genome shotgun (WGS) entry which is preliminary data.</text>
</comment>
<evidence type="ECO:0000313" key="1">
    <source>
        <dbReference type="EMBL" id="MBM5458583.1"/>
    </source>
</evidence>
<protein>
    <submittedName>
        <fullName evidence="1">Uncharacterized protein</fullName>
    </submittedName>
</protein>
<reference evidence="1 2" key="1">
    <citation type="submission" date="2020-08" db="EMBL/GenBank/DDBJ databases">
        <title>Description of novel Pseudomonas species.</title>
        <authorList>
            <person name="Duman M."/>
            <person name="Mulet M."/>
            <person name="Altun S."/>
            <person name="Saticioglu I.B."/>
            <person name="Lalucat J."/>
            <person name="Garcia-Valdes E."/>
        </authorList>
    </citation>
    <scope>NUCLEOTIDE SEQUENCE [LARGE SCALE GENOMIC DNA]</scope>
    <source>
        <strain evidence="1 2">P66</strain>
    </source>
</reference>
<proteinExistence type="predicted"/>
<dbReference type="Proteomes" id="UP000745663">
    <property type="component" value="Unassembled WGS sequence"/>
</dbReference>
<name>A0ABS2BY92_9PSED</name>
<organism evidence="1 2">
    <name type="scientific">Pseudomonas arcuscaelestis</name>
    <dbReference type="NCBI Taxonomy" id="2710591"/>
    <lineage>
        <taxon>Bacteria</taxon>
        <taxon>Pseudomonadati</taxon>
        <taxon>Pseudomonadota</taxon>
        <taxon>Gammaproteobacteria</taxon>
        <taxon>Pseudomonadales</taxon>
        <taxon>Pseudomonadaceae</taxon>
        <taxon>Pseudomonas</taxon>
    </lineage>
</organism>
<dbReference type="EMBL" id="JACOPV010000008">
    <property type="protein sequence ID" value="MBM5458583.1"/>
    <property type="molecule type" value="Genomic_DNA"/>
</dbReference>
<keyword evidence="2" id="KW-1185">Reference proteome</keyword>
<gene>
    <name evidence="1" type="ORF">H8F21_13520</name>
</gene>
<sequence>MQYPTQLQLKTLYEANEEIIQHLSQQPIISAEDLQGRHKNVLTRLASDYWGCLSPEAREALLEHPHHFVRSSAVIGQQDLAKVLAGDIQALNAQQLRLRRQDLARRAEEMGTDEALQESILTQGSQANSDMVCINVELHAVRTRLTSLGYPEPPANFIWI</sequence>